<dbReference type="KEGG" id="orp:MOP44_14660"/>
<dbReference type="EMBL" id="CP093313">
    <property type="protein sequence ID" value="UWZ81825.1"/>
    <property type="molecule type" value="Genomic_DNA"/>
</dbReference>
<keyword evidence="3" id="KW-1185">Reference proteome</keyword>
<evidence type="ECO:0000313" key="3">
    <source>
        <dbReference type="Proteomes" id="UP001059380"/>
    </source>
</evidence>
<gene>
    <name evidence="2" type="ORF">MOP44_14660</name>
</gene>
<reference evidence="2" key="1">
    <citation type="submission" date="2021-04" db="EMBL/GenBank/DDBJ databases">
        <title>Phylogenetic analysis of Acidobacteriaceae.</title>
        <authorList>
            <person name="Qiu L."/>
            <person name="Zhang Q."/>
        </authorList>
    </citation>
    <scope>NUCLEOTIDE SEQUENCE</scope>
    <source>
        <strain evidence="2">DSM 25168</strain>
    </source>
</reference>
<sequence length="162" mass="17487">MSKLLAIRQEQRSRRRKVMIASVAASCAILVTAVLVGIYTTRHTPTTDNAIAVSQTVDLWDAGTVRGEQAGQLQSVLLPAAHINLTIVLPRHSAPGQYLVAITRDQSGNGVVAEGLALTATNGEKEQILTSIDLSKAQAGQYFLSTTHEQDQAAYYYPLQIK</sequence>
<proteinExistence type="predicted"/>
<dbReference type="AlphaFoldDB" id="A0A9J7BH30"/>
<evidence type="ECO:0000313" key="2">
    <source>
        <dbReference type="EMBL" id="UWZ81825.1"/>
    </source>
</evidence>
<accession>A0A9J7BH30</accession>
<feature type="transmembrane region" description="Helical" evidence="1">
    <location>
        <begin position="20"/>
        <end position="39"/>
    </location>
</feature>
<evidence type="ECO:0000256" key="1">
    <source>
        <dbReference type="SAM" id="Phobius"/>
    </source>
</evidence>
<protein>
    <submittedName>
        <fullName evidence="2">Uncharacterized protein</fullName>
    </submittedName>
</protein>
<keyword evidence="1" id="KW-0472">Membrane</keyword>
<keyword evidence="1" id="KW-0812">Transmembrane</keyword>
<dbReference type="RefSeq" id="WP_260790745.1">
    <property type="nucleotide sequence ID" value="NZ_CP093313.1"/>
</dbReference>
<organism evidence="2 3">
    <name type="scientific">Occallatibacter riparius</name>
    <dbReference type="NCBI Taxonomy" id="1002689"/>
    <lineage>
        <taxon>Bacteria</taxon>
        <taxon>Pseudomonadati</taxon>
        <taxon>Acidobacteriota</taxon>
        <taxon>Terriglobia</taxon>
        <taxon>Terriglobales</taxon>
        <taxon>Acidobacteriaceae</taxon>
        <taxon>Occallatibacter</taxon>
    </lineage>
</organism>
<name>A0A9J7BH30_9BACT</name>
<keyword evidence="1" id="KW-1133">Transmembrane helix</keyword>
<dbReference type="Proteomes" id="UP001059380">
    <property type="component" value="Chromosome"/>
</dbReference>